<dbReference type="EMBL" id="VOPW01000001">
    <property type="protein sequence ID" value="TXC66032.1"/>
    <property type="molecule type" value="Genomic_DNA"/>
</dbReference>
<comment type="caution">
    <text evidence="1">The sequence shown here is derived from an EMBL/GenBank/DDBJ whole genome shotgun (WGS) entry which is preliminary data.</text>
</comment>
<dbReference type="AlphaFoldDB" id="A0A5C6TZ64"/>
<accession>A0A5C6TZ64</accession>
<name>A0A5C6TZ64_9BURK</name>
<gene>
    <name evidence="1" type="ORF">FSC37_09235</name>
</gene>
<keyword evidence="2" id="KW-1185">Reference proteome</keyword>
<evidence type="ECO:0000313" key="2">
    <source>
        <dbReference type="Proteomes" id="UP000321832"/>
    </source>
</evidence>
<reference evidence="1 2" key="1">
    <citation type="submission" date="2019-08" db="EMBL/GenBank/DDBJ databases">
        <authorList>
            <person name="Khan S.A."/>
            <person name="Jeon C.O."/>
            <person name="Jeong S.E."/>
        </authorList>
    </citation>
    <scope>NUCLEOTIDE SEQUENCE [LARGE SCALE GENOMIC DNA]</scope>
    <source>
        <strain evidence="2">IMCC1728</strain>
    </source>
</reference>
<proteinExistence type="predicted"/>
<organism evidence="1 2">
    <name type="scientific">Piscinibacter aquaticus</name>
    <dbReference type="NCBI Taxonomy" id="392597"/>
    <lineage>
        <taxon>Bacteria</taxon>
        <taxon>Pseudomonadati</taxon>
        <taxon>Pseudomonadota</taxon>
        <taxon>Betaproteobacteria</taxon>
        <taxon>Burkholderiales</taxon>
        <taxon>Sphaerotilaceae</taxon>
        <taxon>Piscinibacter</taxon>
    </lineage>
</organism>
<evidence type="ECO:0000313" key="1">
    <source>
        <dbReference type="EMBL" id="TXC66032.1"/>
    </source>
</evidence>
<protein>
    <submittedName>
        <fullName evidence="1">Uncharacterized protein</fullName>
    </submittedName>
</protein>
<dbReference type="Proteomes" id="UP000321832">
    <property type="component" value="Unassembled WGS sequence"/>
</dbReference>
<sequence length="74" mass="8179">MPELTYSQISTMVTPMVKRRLELRPDPPSTQQVRTAIEQLVATGLVQTSKAENLKAGRVLLKLLHPGTQSIPVN</sequence>